<evidence type="ECO:0000313" key="2">
    <source>
        <dbReference type="Proteomes" id="UP000826722"/>
    </source>
</evidence>
<dbReference type="EMBL" id="AP024110">
    <property type="protein sequence ID" value="BCM25930.1"/>
    <property type="molecule type" value="Genomic_DNA"/>
</dbReference>
<sequence>MEAAVTAKDRNYFSGGLERMQTFLNSWGLNSPSSLALDTYPACTEAVSDFLIAGLCKISPPGTICEPDTFLPKVAANIAACNELAGLTHHSSGTPNGAP</sequence>
<evidence type="ECO:0000313" key="1">
    <source>
        <dbReference type="EMBL" id="BCM25930.1"/>
    </source>
</evidence>
<keyword evidence="2" id="KW-1185">Reference proteome</keyword>
<dbReference type="AlphaFoldDB" id="A0A8D5JMJ4"/>
<protein>
    <submittedName>
        <fullName evidence="1">Uncharacterized protein</fullName>
    </submittedName>
</protein>
<name>A0A8D5JMJ4_9PROT</name>
<organism evidence="1 2">
    <name type="scientific">Methyloradius palustris</name>
    <dbReference type="NCBI Taxonomy" id="2778876"/>
    <lineage>
        <taxon>Bacteria</taxon>
        <taxon>Pseudomonadati</taxon>
        <taxon>Pseudomonadota</taxon>
        <taxon>Betaproteobacteria</taxon>
        <taxon>Nitrosomonadales</taxon>
        <taxon>Methylophilaceae</taxon>
        <taxon>Methyloradius</taxon>
    </lineage>
</organism>
<dbReference type="Proteomes" id="UP000826722">
    <property type="component" value="Chromosome"/>
</dbReference>
<accession>A0A8D5JMJ4</accession>
<gene>
    <name evidence="1" type="ORF">ZMTM_21890</name>
</gene>
<proteinExistence type="predicted"/>
<reference evidence="1" key="1">
    <citation type="journal article" date="2021" name="Arch. Microbiol.">
        <title>Methyloradius palustris gen. nov., sp. nov., a methanol-oxidizing bacterium isolated from snow.</title>
        <authorList>
            <person name="Miyadera T."/>
            <person name="Kojima H."/>
            <person name="Fukui M."/>
        </authorList>
    </citation>
    <scope>NUCLEOTIDE SEQUENCE</scope>
    <source>
        <strain evidence="1">Zm11</strain>
    </source>
</reference>
<dbReference type="KEGG" id="mpau:ZMTM_21890"/>